<gene>
    <name evidence="6" type="ORF">BGW38_003496</name>
</gene>
<dbReference type="OrthoDB" id="2304312at2759"/>
<dbReference type="Proteomes" id="UP000780801">
    <property type="component" value="Unassembled WGS sequence"/>
</dbReference>
<name>A0A9P6FRD4_9FUNG</name>
<evidence type="ECO:0000256" key="4">
    <source>
        <dbReference type="SAM" id="MobiDB-lite"/>
    </source>
</evidence>
<protein>
    <recommendedName>
        <fullName evidence="5">Crinkler effector protein N-terminal domain-containing protein</fullName>
    </recommendedName>
</protein>
<accession>A0A9P6FRD4</accession>
<evidence type="ECO:0000256" key="1">
    <source>
        <dbReference type="ARBA" id="ARBA00004340"/>
    </source>
</evidence>
<dbReference type="InterPro" id="IPR045379">
    <property type="entry name" value="Crinkler_N"/>
</dbReference>
<organism evidence="6 7">
    <name type="scientific">Lunasporangiospora selenospora</name>
    <dbReference type="NCBI Taxonomy" id="979761"/>
    <lineage>
        <taxon>Eukaryota</taxon>
        <taxon>Fungi</taxon>
        <taxon>Fungi incertae sedis</taxon>
        <taxon>Mucoromycota</taxon>
        <taxon>Mortierellomycotina</taxon>
        <taxon>Mortierellomycetes</taxon>
        <taxon>Mortierellales</taxon>
        <taxon>Mortierellaceae</taxon>
        <taxon>Lunasporangiospora</taxon>
    </lineage>
</organism>
<reference evidence="6" key="1">
    <citation type="journal article" date="2020" name="Fungal Divers.">
        <title>Resolving the Mortierellaceae phylogeny through synthesis of multi-gene phylogenetics and phylogenomics.</title>
        <authorList>
            <person name="Vandepol N."/>
            <person name="Liber J."/>
            <person name="Desiro A."/>
            <person name="Na H."/>
            <person name="Kennedy M."/>
            <person name="Barry K."/>
            <person name="Grigoriev I.V."/>
            <person name="Miller A.N."/>
            <person name="O'Donnell K."/>
            <person name="Stajich J.E."/>
            <person name="Bonito G."/>
        </authorList>
    </citation>
    <scope>NUCLEOTIDE SEQUENCE</scope>
    <source>
        <strain evidence="6">KOD1015</strain>
    </source>
</reference>
<dbReference type="AlphaFoldDB" id="A0A9P6FRD4"/>
<evidence type="ECO:0000313" key="6">
    <source>
        <dbReference type="EMBL" id="KAF9580019.1"/>
    </source>
</evidence>
<dbReference type="GO" id="GO:0005576">
    <property type="term" value="C:extracellular region"/>
    <property type="evidence" value="ECO:0007669"/>
    <property type="project" value="UniProtKB-SubCell"/>
</dbReference>
<proteinExistence type="predicted"/>
<evidence type="ECO:0000256" key="2">
    <source>
        <dbReference type="ARBA" id="ARBA00004613"/>
    </source>
</evidence>
<sequence length="133" mass="14665">MTDRFFTLFCLVDGESTAFPVSASTATTFGELKDLIKAKKAPEFDDVAADKLTLWRVSVPVPPKKNRKEIWLADVTSKDELDKTDDIADVFPEAPPKKTIHVIVQRPPPQVHAPAPSRSLTPLPGYHSDGSRP</sequence>
<evidence type="ECO:0000313" key="7">
    <source>
        <dbReference type="Proteomes" id="UP000780801"/>
    </source>
</evidence>
<evidence type="ECO:0000259" key="5">
    <source>
        <dbReference type="Pfam" id="PF20147"/>
    </source>
</evidence>
<feature type="domain" description="Crinkler effector protein N-terminal" evidence="5">
    <location>
        <begin position="7"/>
        <end position="105"/>
    </location>
</feature>
<dbReference type="GO" id="GO:0043657">
    <property type="term" value="C:host cell"/>
    <property type="evidence" value="ECO:0007669"/>
    <property type="project" value="UniProtKB-SubCell"/>
</dbReference>
<comment type="caution">
    <text evidence="6">The sequence shown here is derived from an EMBL/GenBank/DDBJ whole genome shotgun (WGS) entry which is preliminary data.</text>
</comment>
<keyword evidence="3" id="KW-0964">Secreted</keyword>
<dbReference type="EMBL" id="JAABOA010002336">
    <property type="protein sequence ID" value="KAF9580019.1"/>
    <property type="molecule type" value="Genomic_DNA"/>
</dbReference>
<comment type="subcellular location">
    <subcellularLocation>
        <location evidence="1">Host cell</location>
    </subcellularLocation>
    <subcellularLocation>
        <location evidence="2">Secreted</location>
    </subcellularLocation>
</comment>
<evidence type="ECO:0000256" key="3">
    <source>
        <dbReference type="ARBA" id="ARBA00022525"/>
    </source>
</evidence>
<feature type="region of interest" description="Disordered" evidence="4">
    <location>
        <begin position="105"/>
        <end position="133"/>
    </location>
</feature>
<dbReference type="Pfam" id="PF20147">
    <property type="entry name" value="Crinkler"/>
    <property type="match status" value="1"/>
</dbReference>
<feature type="non-terminal residue" evidence="6">
    <location>
        <position position="133"/>
    </location>
</feature>
<keyword evidence="7" id="KW-1185">Reference proteome</keyword>